<dbReference type="SUPFAM" id="SSF54768">
    <property type="entry name" value="dsRNA-binding domain-like"/>
    <property type="match status" value="1"/>
</dbReference>
<dbReference type="InterPro" id="IPR000999">
    <property type="entry name" value="RNase_III_dom"/>
</dbReference>
<dbReference type="GeneID" id="300580603"/>
<proteinExistence type="inferred from homology"/>
<comment type="similarity">
    <text evidence="6">Belongs to the ribonuclease III family. Mitochondrion-specific ribosomal protein mL44 subfamily.</text>
</comment>
<keyword evidence="2" id="KW-0694">RNA-binding</keyword>
<dbReference type="SMART" id="SM00358">
    <property type="entry name" value="DSRM"/>
    <property type="match status" value="1"/>
</dbReference>
<keyword evidence="3 10" id="KW-0689">Ribosomal protein</keyword>
<evidence type="ECO:0000256" key="3">
    <source>
        <dbReference type="ARBA" id="ARBA00022980"/>
    </source>
</evidence>
<evidence type="ECO:0000256" key="5">
    <source>
        <dbReference type="ARBA" id="ARBA00023274"/>
    </source>
</evidence>
<protein>
    <recommendedName>
        <fullName evidence="7">Large ribosomal subunit protein mL44</fullName>
    </recommendedName>
</protein>
<organism evidence="10 11">
    <name type="scientific">Trichoderma ghanense</name>
    <dbReference type="NCBI Taxonomy" id="65468"/>
    <lineage>
        <taxon>Eukaryota</taxon>
        <taxon>Fungi</taxon>
        <taxon>Dikarya</taxon>
        <taxon>Ascomycota</taxon>
        <taxon>Pezizomycotina</taxon>
        <taxon>Sordariomycetes</taxon>
        <taxon>Hypocreomycetidae</taxon>
        <taxon>Hypocreales</taxon>
        <taxon>Hypocreaceae</taxon>
        <taxon>Trichoderma</taxon>
    </lineage>
</organism>
<dbReference type="PANTHER" id="PTHR11207:SF32">
    <property type="entry name" value="LARGE RIBOSOMAL SUBUNIT PROTEIN ML44"/>
    <property type="match status" value="1"/>
</dbReference>
<name>A0ABY2GU11_9HYPO</name>
<evidence type="ECO:0000256" key="2">
    <source>
        <dbReference type="ARBA" id="ARBA00022884"/>
    </source>
</evidence>
<dbReference type="GO" id="GO:0005840">
    <property type="term" value="C:ribosome"/>
    <property type="evidence" value="ECO:0007669"/>
    <property type="project" value="UniProtKB-KW"/>
</dbReference>
<feature type="compositionally biased region" description="Low complexity" evidence="8">
    <location>
        <begin position="40"/>
        <end position="55"/>
    </location>
</feature>
<sequence>MKRIRPSRWSGQLLQARRGAGIPAARTPLCLAIRCQSTSSVPASDSSTLDSSSSASPPPPPLPAPSFDRAPQSAKLAALHARLSLSKKIPLQTLARALVTPSADANPNFNNANLAYLGSTIINFHVYEYLVCKWPRLPMAILYEALRAYAGDESLQQIARRWGVEAAAAPGEEVDPGLLQWKAGEGHVVNTRWGYIRSEAAKGKAWRRGLSSRVVLDSDFGDQVSSSDPERLEYNALQSEAFGSVVQAVIGAIYTHCGRDEAKAFVKSHILSRELDPSKLFQFKLPTRELAMLCAREGFEPPIARLESETGRLSRTPVYVVGIYSGKEKLGEGAGASLDVARRKASMASLKAWYLYSPGNKVRVPSDMMEQGAKPWTAPHIDIGEII</sequence>
<feature type="domain" description="RNase III" evidence="9">
    <location>
        <begin position="76"/>
        <end position="258"/>
    </location>
</feature>
<dbReference type="InterPro" id="IPR044444">
    <property type="entry name" value="Ribosomal_mL44_DSRM_metazoa"/>
</dbReference>
<reference evidence="10 11" key="1">
    <citation type="submission" date="2018-01" db="EMBL/GenBank/DDBJ databases">
        <title>Genome characterization of the sugarcane-associated fungus Trichoderma ghanense CCMA-1212 and their application in lignocelulose bioconversion.</title>
        <authorList>
            <person name="Steindorff A.S."/>
            <person name="Mendes T.D."/>
            <person name="Vilela E.S.D."/>
            <person name="Rodrigues D.S."/>
            <person name="Formighieri E.F."/>
            <person name="Melo I.S."/>
            <person name="Favaro L.C.L."/>
        </authorList>
    </citation>
    <scope>NUCLEOTIDE SEQUENCE [LARGE SCALE GENOMIC DNA]</scope>
    <source>
        <strain evidence="10 11">CCMA-1212</strain>
    </source>
</reference>
<evidence type="ECO:0000256" key="8">
    <source>
        <dbReference type="SAM" id="MobiDB-lite"/>
    </source>
</evidence>
<gene>
    <name evidence="10" type="ORF">CCMA1212_009052</name>
</gene>
<dbReference type="InterPro" id="IPR036389">
    <property type="entry name" value="RNase_III_sf"/>
</dbReference>
<dbReference type="InterPro" id="IPR044443">
    <property type="entry name" value="Ribosomal_mL44_DSRM_fung"/>
</dbReference>
<dbReference type="PROSITE" id="PS50142">
    <property type="entry name" value="RNASE_3_2"/>
    <property type="match status" value="1"/>
</dbReference>
<evidence type="ECO:0000313" key="10">
    <source>
        <dbReference type="EMBL" id="TFA99280.1"/>
    </source>
</evidence>
<keyword evidence="5" id="KW-0687">Ribonucleoprotein</keyword>
<comment type="caution">
    <text evidence="10">The sequence shown here is derived from an EMBL/GenBank/DDBJ whole genome shotgun (WGS) entry which is preliminary data.</text>
</comment>
<dbReference type="SUPFAM" id="SSF69065">
    <property type="entry name" value="RNase III domain-like"/>
    <property type="match status" value="1"/>
</dbReference>
<dbReference type="CDD" id="cd00593">
    <property type="entry name" value="RIBOc"/>
    <property type="match status" value="1"/>
</dbReference>
<dbReference type="RefSeq" id="XP_073555482.1">
    <property type="nucleotide sequence ID" value="XM_073706153.1"/>
</dbReference>
<dbReference type="CDD" id="cd19873">
    <property type="entry name" value="DSRM_MRPL3_like"/>
    <property type="match status" value="1"/>
</dbReference>
<dbReference type="PANTHER" id="PTHR11207">
    <property type="entry name" value="RIBONUCLEASE III"/>
    <property type="match status" value="1"/>
</dbReference>
<keyword evidence="4" id="KW-0496">Mitochondrion</keyword>
<dbReference type="Pfam" id="PF22892">
    <property type="entry name" value="DSRM_MRPL44"/>
    <property type="match status" value="1"/>
</dbReference>
<evidence type="ECO:0000256" key="7">
    <source>
        <dbReference type="ARBA" id="ARBA00035187"/>
    </source>
</evidence>
<dbReference type="Gene3D" id="3.30.160.20">
    <property type="match status" value="1"/>
</dbReference>
<evidence type="ECO:0000256" key="6">
    <source>
        <dbReference type="ARBA" id="ARBA00024034"/>
    </source>
</evidence>
<comment type="subcellular location">
    <subcellularLocation>
        <location evidence="1">Mitochondrion</location>
    </subcellularLocation>
</comment>
<evidence type="ECO:0000256" key="1">
    <source>
        <dbReference type="ARBA" id="ARBA00004173"/>
    </source>
</evidence>
<keyword evidence="11" id="KW-1185">Reference proteome</keyword>
<dbReference type="Gene3D" id="1.10.1520.10">
    <property type="entry name" value="Ribonuclease III domain"/>
    <property type="match status" value="1"/>
</dbReference>
<dbReference type="EMBL" id="PPTA01000015">
    <property type="protein sequence ID" value="TFA99280.1"/>
    <property type="molecule type" value="Genomic_DNA"/>
</dbReference>
<dbReference type="SMART" id="SM00535">
    <property type="entry name" value="RIBOc"/>
    <property type="match status" value="1"/>
</dbReference>
<evidence type="ECO:0000259" key="9">
    <source>
        <dbReference type="PROSITE" id="PS50142"/>
    </source>
</evidence>
<feature type="region of interest" description="Disordered" evidence="8">
    <location>
        <begin position="40"/>
        <end position="69"/>
    </location>
</feature>
<dbReference type="Proteomes" id="UP001642720">
    <property type="component" value="Unassembled WGS sequence"/>
</dbReference>
<dbReference type="InterPro" id="IPR014720">
    <property type="entry name" value="dsRBD_dom"/>
</dbReference>
<evidence type="ECO:0000313" key="11">
    <source>
        <dbReference type="Proteomes" id="UP001642720"/>
    </source>
</evidence>
<accession>A0ABY2GU11</accession>
<evidence type="ECO:0000256" key="4">
    <source>
        <dbReference type="ARBA" id="ARBA00023128"/>
    </source>
</evidence>